<evidence type="ECO:0000256" key="5">
    <source>
        <dbReference type="ARBA" id="ARBA00022989"/>
    </source>
</evidence>
<dbReference type="Proteomes" id="UP000238081">
    <property type="component" value="Unassembled WGS sequence"/>
</dbReference>
<feature type="transmembrane region" description="Helical" evidence="7">
    <location>
        <begin position="50"/>
        <end position="71"/>
    </location>
</feature>
<dbReference type="PANTHER" id="PTHR33362">
    <property type="entry name" value="SIALIC ACID TRAP TRANSPORTER PERMEASE PROTEIN SIAT-RELATED"/>
    <property type="match status" value="1"/>
</dbReference>
<keyword evidence="2" id="KW-1003">Cell membrane</keyword>
<keyword evidence="3" id="KW-0997">Cell inner membrane</keyword>
<keyword evidence="6 7" id="KW-0472">Membrane</keyword>
<evidence type="ECO:0000256" key="7">
    <source>
        <dbReference type="SAM" id="Phobius"/>
    </source>
</evidence>
<feature type="transmembrane region" description="Helical" evidence="7">
    <location>
        <begin position="404"/>
        <end position="429"/>
    </location>
</feature>
<dbReference type="RefSeq" id="WP_043662243.1">
    <property type="nucleotide sequence ID" value="NZ_JSEG01000003.1"/>
</dbReference>
<evidence type="ECO:0000313" key="9">
    <source>
        <dbReference type="EMBL" id="PPV11955.1"/>
    </source>
</evidence>
<comment type="caution">
    <text evidence="9">The sequence shown here is derived from an EMBL/GenBank/DDBJ whole genome shotgun (WGS) entry which is preliminary data.</text>
</comment>
<evidence type="ECO:0000313" key="10">
    <source>
        <dbReference type="Proteomes" id="UP000238081"/>
    </source>
</evidence>
<feature type="transmembrane region" description="Helical" evidence="7">
    <location>
        <begin position="224"/>
        <end position="242"/>
    </location>
</feature>
<feature type="transmembrane region" description="Helical" evidence="7">
    <location>
        <begin position="279"/>
        <end position="301"/>
    </location>
</feature>
<dbReference type="InterPro" id="IPR010656">
    <property type="entry name" value="DctM"/>
</dbReference>
<evidence type="ECO:0000256" key="2">
    <source>
        <dbReference type="ARBA" id="ARBA00022475"/>
    </source>
</evidence>
<feature type="transmembrane region" description="Helical" evidence="7">
    <location>
        <begin position="172"/>
        <end position="195"/>
    </location>
</feature>
<proteinExistence type="predicted"/>
<accession>A0A2S7F5A5</accession>
<feature type="transmembrane region" description="Helical" evidence="7">
    <location>
        <begin position="321"/>
        <end position="352"/>
    </location>
</feature>
<feature type="transmembrane region" description="Helical" evidence="7">
    <location>
        <begin position="83"/>
        <end position="109"/>
    </location>
</feature>
<evidence type="ECO:0000256" key="6">
    <source>
        <dbReference type="ARBA" id="ARBA00023136"/>
    </source>
</evidence>
<evidence type="ECO:0000256" key="3">
    <source>
        <dbReference type="ARBA" id="ARBA00022519"/>
    </source>
</evidence>
<dbReference type="EMBL" id="LRDH01000173">
    <property type="protein sequence ID" value="PPV11955.1"/>
    <property type="molecule type" value="Genomic_DNA"/>
</dbReference>
<feature type="transmembrane region" description="Helical" evidence="7">
    <location>
        <begin position="7"/>
        <end position="30"/>
    </location>
</feature>
<protein>
    <submittedName>
        <fullName evidence="9">C4-dicarboxylate ABC transporter permease</fullName>
    </submittedName>
</protein>
<comment type="subcellular location">
    <subcellularLocation>
        <location evidence="1">Cell inner membrane</location>
        <topology evidence="1">Multi-pass membrane protein</topology>
    </subcellularLocation>
</comment>
<gene>
    <name evidence="9" type="ORF">AWN73_06520</name>
</gene>
<feature type="transmembrane region" description="Helical" evidence="7">
    <location>
        <begin position="248"/>
        <end position="267"/>
    </location>
</feature>
<sequence length="431" mass="46018">MTSIIVFMIFFICLLIAIPVSISLGIVSVLPGFISPSFTASGQYIVRSMFGGIDSFPLLAVPMFIFSGIIMAKGGISKRLFDIFAYFLGRFTAGMPCAVIVTCLFYGAISGSAPATVAAVGSMTIPILNELGYDKKFSTAIVAVAGGLGVIIPPSIPFIMFGTTSGESVSDLFIAGIIPGIIIAFLLMGYAIAYCKKNGEDRERIENVIGELKKKGLVNILKESFFALLSPVIILGCIYSGVASPTEAAVLSVFYALIISVFVYKTIDAKVLLNVCIETVRTYAPILFILAASVAFSRVLTLMQVPQLVSEWISVNFTNKIILLLVINLVLLVVGMVMDTTPAILILTPILIPIVHSIGINPTHFGVIMIVNLAIGFITPPIGVNLFVASSLTDIPVMDITKKALPMIICFIIALLLITFIPEISLLLLGS</sequence>
<feature type="transmembrane region" description="Helical" evidence="7">
    <location>
        <begin position="140"/>
        <end position="160"/>
    </location>
</feature>
<dbReference type="GO" id="GO:0022857">
    <property type="term" value="F:transmembrane transporter activity"/>
    <property type="evidence" value="ECO:0007669"/>
    <property type="project" value="TreeGrafter"/>
</dbReference>
<dbReference type="NCBIfam" id="TIGR00786">
    <property type="entry name" value="dctM"/>
    <property type="match status" value="1"/>
</dbReference>
<evidence type="ECO:0000256" key="1">
    <source>
        <dbReference type="ARBA" id="ARBA00004429"/>
    </source>
</evidence>
<keyword evidence="4 7" id="KW-0812">Transmembrane</keyword>
<evidence type="ECO:0000256" key="4">
    <source>
        <dbReference type="ARBA" id="ARBA00022692"/>
    </source>
</evidence>
<reference evidence="9 10" key="1">
    <citation type="submission" date="2016-01" db="EMBL/GenBank/DDBJ databases">
        <title>Characterization of the Clostridium difficile lineages that are prevalent in Hong Kong and China.</title>
        <authorList>
            <person name="Kwok J.S.-L."/>
            <person name="Lam W.-Y."/>
            <person name="Ip M."/>
            <person name="Chan T.-F."/>
            <person name="Hawkey P.M."/>
            <person name="Tsui S.K.-W."/>
        </authorList>
    </citation>
    <scope>NUCLEOTIDE SEQUENCE [LARGE SCALE GENOMIC DNA]</scope>
    <source>
        <strain evidence="9 10">300064</strain>
    </source>
</reference>
<dbReference type="Pfam" id="PF06808">
    <property type="entry name" value="DctM"/>
    <property type="match status" value="1"/>
</dbReference>
<dbReference type="GO" id="GO:0005886">
    <property type="term" value="C:plasma membrane"/>
    <property type="evidence" value="ECO:0007669"/>
    <property type="project" value="UniProtKB-SubCell"/>
</dbReference>
<feature type="transmembrane region" description="Helical" evidence="7">
    <location>
        <begin position="115"/>
        <end position="133"/>
    </location>
</feature>
<feature type="domain" description="TRAP C4-dicarboxylate transport system permease DctM subunit" evidence="8">
    <location>
        <begin position="7"/>
        <end position="424"/>
    </location>
</feature>
<feature type="transmembrane region" description="Helical" evidence="7">
    <location>
        <begin position="364"/>
        <end position="384"/>
    </location>
</feature>
<name>A0A2S7F5A5_CLOBU</name>
<evidence type="ECO:0000259" key="8">
    <source>
        <dbReference type="Pfam" id="PF06808"/>
    </source>
</evidence>
<organism evidence="9 10">
    <name type="scientific">Clostridium butyricum</name>
    <dbReference type="NCBI Taxonomy" id="1492"/>
    <lineage>
        <taxon>Bacteria</taxon>
        <taxon>Bacillati</taxon>
        <taxon>Bacillota</taxon>
        <taxon>Clostridia</taxon>
        <taxon>Eubacteriales</taxon>
        <taxon>Clostridiaceae</taxon>
        <taxon>Clostridium</taxon>
    </lineage>
</organism>
<dbReference type="PIRSF" id="PIRSF006066">
    <property type="entry name" value="HI0050"/>
    <property type="match status" value="1"/>
</dbReference>
<keyword evidence="5 7" id="KW-1133">Transmembrane helix</keyword>
<dbReference type="AlphaFoldDB" id="A0A2S7F5A5"/>
<dbReference type="InterPro" id="IPR004681">
    <property type="entry name" value="TRAP_DctM"/>
</dbReference>